<dbReference type="RefSeq" id="WP_206362446.1">
    <property type="nucleotide sequence ID" value="NZ_JACIDH010000024.1"/>
</dbReference>
<name>A0A7W6ABM8_9SPHN</name>
<dbReference type="EMBL" id="JACIDH010000024">
    <property type="protein sequence ID" value="MBB3880892.1"/>
    <property type="molecule type" value="Genomic_DNA"/>
</dbReference>
<feature type="region of interest" description="Disordered" evidence="1">
    <location>
        <begin position="186"/>
        <end position="226"/>
    </location>
</feature>
<organism evidence="3 4">
    <name type="scientific">Sphingomonas pseudosanguinis</name>
    <dbReference type="NCBI Taxonomy" id="413712"/>
    <lineage>
        <taxon>Bacteria</taxon>
        <taxon>Pseudomonadati</taxon>
        <taxon>Pseudomonadota</taxon>
        <taxon>Alphaproteobacteria</taxon>
        <taxon>Sphingomonadales</taxon>
        <taxon>Sphingomonadaceae</taxon>
        <taxon>Sphingomonas</taxon>
    </lineage>
</organism>
<evidence type="ECO:0000256" key="1">
    <source>
        <dbReference type="SAM" id="MobiDB-lite"/>
    </source>
</evidence>
<evidence type="ECO:0000313" key="4">
    <source>
        <dbReference type="Proteomes" id="UP000538670"/>
    </source>
</evidence>
<dbReference type="InterPro" id="IPR008523">
    <property type="entry name" value="DUF805"/>
</dbReference>
<dbReference type="Proteomes" id="UP000538670">
    <property type="component" value="Unassembled WGS sequence"/>
</dbReference>
<keyword evidence="2" id="KW-0812">Transmembrane</keyword>
<feature type="compositionally biased region" description="Basic and acidic residues" evidence="1">
    <location>
        <begin position="216"/>
        <end position="226"/>
    </location>
</feature>
<protein>
    <submittedName>
        <fullName evidence="3">Uncharacterized membrane protein YhaH (DUF805 family)</fullName>
    </submittedName>
</protein>
<gene>
    <name evidence="3" type="ORF">GGR48_003345</name>
</gene>
<evidence type="ECO:0000256" key="2">
    <source>
        <dbReference type="SAM" id="Phobius"/>
    </source>
</evidence>
<dbReference type="AlphaFoldDB" id="A0A7W6ABM8"/>
<feature type="transmembrane region" description="Helical" evidence="2">
    <location>
        <begin position="74"/>
        <end position="97"/>
    </location>
</feature>
<feature type="transmembrane region" description="Helical" evidence="2">
    <location>
        <begin position="20"/>
        <end position="38"/>
    </location>
</feature>
<dbReference type="Pfam" id="PF05656">
    <property type="entry name" value="DUF805"/>
    <property type="match status" value="1"/>
</dbReference>
<proteinExistence type="predicted"/>
<keyword evidence="2" id="KW-0472">Membrane</keyword>
<dbReference type="GO" id="GO:0016020">
    <property type="term" value="C:membrane"/>
    <property type="evidence" value="ECO:0007669"/>
    <property type="project" value="InterPro"/>
</dbReference>
<sequence length="226" mass="23545">MALGLIRFFSFAARASRIRWMAWFAMALGLTVIAANLLAHLGGYAVAGIYAALGLIAAKLITETVRRVHDCDQSGWLVLAVGLGIAALLVTAGIRWLGHGGDAVVWSSLGLALVGGAALVGRPGTAIANRFGPPPPQFNVHPVGETYPGALVAACFILAGISAGVGVRAWQDALAEERLARVQRTAPAVAESRGPSDVANQSHDPLDNDNAALSNRIDDLLRESKP</sequence>
<comment type="caution">
    <text evidence="3">The sequence shown here is derived from an EMBL/GenBank/DDBJ whole genome shotgun (WGS) entry which is preliminary data.</text>
</comment>
<reference evidence="3 4" key="1">
    <citation type="submission" date="2020-08" db="EMBL/GenBank/DDBJ databases">
        <title>Genomic Encyclopedia of Type Strains, Phase IV (KMG-IV): sequencing the most valuable type-strain genomes for metagenomic binning, comparative biology and taxonomic classification.</title>
        <authorList>
            <person name="Goeker M."/>
        </authorList>
    </citation>
    <scope>NUCLEOTIDE SEQUENCE [LARGE SCALE GENOMIC DNA]</scope>
    <source>
        <strain evidence="3 4">DSM 19512</strain>
    </source>
</reference>
<keyword evidence="4" id="KW-1185">Reference proteome</keyword>
<accession>A0A7W6ABM8</accession>
<feature type="transmembrane region" description="Helical" evidence="2">
    <location>
        <begin position="44"/>
        <end position="62"/>
    </location>
</feature>
<keyword evidence="2" id="KW-1133">Transmembrane helix</keyword>
<evidence type="ECO:0000313" key="3">
    <source>
        <dbReference type="EMBL" id="MBB3880892.1"/>
    </source>
</evidence>